<name>A0A5Q2N0Q3_9FIRM</name>
<accession>A0A5Q2N0Q3</accession>
<keyword evidence="1" id="KW-0472">Membrane</keyword>
<dbReference type="RefSeq" id="WP_153725623.1">
    <property type="nucleotide sequence ID" value="NZ_CP045875.1"/>
</dbReference>
<keyword evidence="1" id="KW-0812">Transmembrane</keyword>
<keyword evidence="3" id="KW-1185">Reference proteome</keyword>
<organism evidence="2 3">
    <name type="scientific">Heliorestis convoluta</name>
    <dbReference type="NCBI Taxonomy" id="356322"/>
    <lineage>
        <taxon>Bacteria</taxon>
        <taxon>Bacillati</taxon>
        <taxon>Bacillota</taxon>
        <taxon>Clostridia</taxon>
        <taxon>Eubacteriales</taxon>
        <taxon>Heliobacteriaceae</taxon>
        <taxon>Heliorestis</taxon>
    </lineage>
</organism>
<dbReference type="Proteomes" id="UP000366051">
    <property type="component" value="Chromosome"/>
</dbReference>
<evidence type="ECO:0000256" key="1">
    <source>
        <dbReference type="SAM" id="Phobius"/>
    </source>
</evidence>
<evidence type="ECO:0000313" key="2">
    <source>
        <dbReference type="EMBL" id="QGG48447.1"/>
    </source>
</evidence>
<gene>
    <name evidence="2" type="ORF">FTV88_2349</name>
</gene>
<proteinExistence type="predicted"/>
<feature type="transmembrane region" description="Helical" evidence="1">
    <location>
        <begin position="12"/>
        <end position="32"/>
    </location>
</feature>
<dbReference type="KEGG" id="hcv:FTV88_2349"/>
<feature type="transmembrane region" description="Helical" evidence="1">
    <location>
        <begin position="38"/>
        <end position="56"/>
    </location>
</feature>
<dbReference type="OrthoDB" id="5457281at2"/>
<protein>
    <submittedName>
        <fullName evidence="2">Putative membrane protein</fullName>
    </submittedName>
</protein>
<keyword evidence="1" id="KW-1133">Transmembrane helix</keyword>
<evidence type="ECO:0000313" key="3">
    <source>
        <dbReference type="Proteomes" id="UP000366051"/>
    </source>
</evidence>
<dbReference type="AlphaFoldDB" id="A0A5Q2N0Q3"/>
<dbReference type="EMBL" id="CP045875">
    <property type="protein sequence ID" value="QGG48447.1"/>
    <property type="molecule type" value="Genomic_DNA"/>
</dbReference>
<reference evidence="3" key="1">
    <citation type="submission" date="2019-11" db="EMBL/GenBank/DDBJ databases">
        <title>Genome sequence of Heliorestis convoluta strain HH, an alkaliphilic and minimalistic phototrophic bacterium from a soda lake in Egypt.</title>
        <authorList>
            <person name="Dewey E.D."/>
            <person name="Stokes L.M."/>
            <person name="Burchell B.M."/>
            <person name="Shaffer K.N."/>
            <person name="Huntington A.M."/>
            <person name="Baker J.M."/>
            <person name="Nadendla S."/>
            <person name="Giglio M.G."/>
            <person name="Touchman J.W."/>
            <person name="Blankenship R.E."/>
            <person name="Madigan M.T."/>
            <person name="Sattley W.M."/>
        </authorList>
    </citation>
    <scope>NUCLEOTIDE SEQUENCE [LARGE SCALE GENOMIC DNA]</scope>
    <source>
        <strain evidence="3">HH</strain>
    </source>
</reference>
<sequence>MAWGTRYIHTFIKGAPIGFSSLAFYSFTVTYAYPLYGIYWGTLMGYVVATVYLLLYE</sequence>